<dbReference type="Gene3D" id="3.60.15.10">
    <property type="entry name" value="Ribonuclease Z/Hydroxyacylglutathione hydrolase-like"/>
    <property type="match status" value="1"/>
</dbReference>
<name>A0A1M8ACS0_MALS4</name>
<keyword evidence="2" id="KW-1185">Reference proteome</keyword>
<accession>A0A1M8ACS0</accession>
<dbReference type="VEuPathDB" id="FungiDB:MSYG_4369"/>
<evidence type="ECO:0000313" key="2">
    <source>
        <dbReference type="Proteomes" id="UP000186303"/>
    </source>
</evidence>
<dbReference type="AlphaFoldDB" id="A0A1M8ACS0"/>
<dbReference type="PANTHER" id="PTHR46018:SF2">
    <property type="entry name" value="ZINC PHOSPHODIESTERASE ELAC PROTEIN 1"/>
    <property type="match status" value="1"/>
</dbReference>
<protein>
    <submittedName>
        <fullName evidence="1">Uncharacterized protein</fullName>
    </submittedName>
</protein>
<dbReference type="GO" id="GO:0005634">
    <property type="term" value="C:nucleus"/>
    <property type="evidence" value="ECO:0007669"/>
    <property type="project" value="TreeGrafter"/>
</dbReference>
<dbReference type="Proteomes" id="UP000186303">
    <property type="component" value="Chromosome 8"/>
</dbReference>
<reference evidence="2" key="1">
    <citation type="journal article" date="2017" name="Nucleic Acids Res.">
        <title>Proteogenomics produces comprehensive and highly accurate protein-coding gene annotation in a complete genome assembly of Malassezia sympodialis.</title>
        <authorList>
            <person name="Zhu Y."/>
            <person name="Engstroem P.G."/>
            <person name="Tellgren-Roth C."/>
            <person name="Baudo C.D."/>
            <person name="Kennell J.C."/>
            <person name="Sun S."/>
            <person name="Billmyre R.B."/>
            <person name="Schroeder M.S."/>
            <person name="Andersson A."/>
            <person name="Holm T."/>
            <person name="Sigurgeirsson B."/>
            <person name="Wu G."/>
            <person name="Sankaranarayanan S.R."/>
            <person name="Siddharthan R."/>
            <person name="Sanyal K."/>
            <person name="Lundeberg J."/>
            <person name="Nystedt B."/>
            <person name="Boekhout T."/>
            <person name="Dawson T.L. Jr."/>
            <person name="Heitman J."/>
            <person name="Scheynius A."/>
            <person name="Lehtioe J."/>
        </authorList>
    </citation>
    <scope>NUCLEOTIDE SEQUENCE [LARGE SCALE GENOMIC DNA]</scope>
    <source>
        <strain evidence="2">ATCC 42132</strain>
    </source>
</reference>
<organism evidence="1 2">
    <name type="scientific">Malassezia sympodialis (strain ATCC 42132)</name>
    <name type="common">Atopic eczema-associated yeast</name>
    <dbReference type="NCBI Taxonomy" id="1230383"/>
    <lineage>
        <taxon>Eukaryota</taxon>
        <taxon>Fungi</taxon>
        <taxon>Dikarya</taxon>
        <taxon>Basidiomycota</taxon>
        <taxon>Ustilaginomycotina</taxon>
        <taxon>Malasseziomycetes</taxon>
        <taxon>Malasseziales</taxon>
        <taxon>Malasseziaceae</taxon>
        <taxon>Malassezia</taxon>
    </lineage>
</organism>
<dbReference type="PANTHER" id="PTHR46018">
    <property type="entry name" value="ZINC PHOSPHODIESTERASE ELAC PROTEIN 1"/>
    <property type="match status" value="1"/>
</dbReference>
<sequence>MAPPRVQIKFLGTCTTPVPTRNYSSLLVKINNEAIMVDCGEGTQRQLFRADVHSETKLSQIHTILITHLHPDRKYG</sequence>
<dbReference type="EMBL" id="LT671828">
    <property type="protein sequence ID" value="SHO80014.1"/>
    <property type="molecule type" value="Genomic_DNA"/>
</dbReference>
<dbReference type="STRING" id="1230383.A0A1M8ACS0"/>
<dbReference type="SUPFAM" id="SSF56281">
    <property type="entry name" value="Metallo-hydrolase/oxidoreductase"/>
    <property type="match status" value="1"/>
</dbReference>
<dbReference type="OrthoDB" id="527344at2759"/>
<gene>
    <name evidence="1" type="ORF">MSYG_4369</name>
</gene>
<dbReference type="InterPro" id="IPR036866">
    <property type="entry name" value="RibonucZ/Hydroxyglut_hydro"/>
</dbReference>
<dbReference type="Pfam" id="PF23023">
    <property type="entry name" value="Anti-Pycsar_Apyc1"/>
    <property type="match status" value="1"/>
</dbReference>
<evidence type="ECO:0000313" key="1">
    <source>
        <dbReference type="EMBL" id="SHO80014.1"/>
    </source>
</evidence>
<dbReference type="GO" id="GO:0042781">
    <property type="term" value="F:3'-tRNA processing endoribonuclease activity"/>
    <property type="evidence" value="ECO:0007669"/>
    <property type="project" value="TreeGrafter"/>
</dbReference>
<proteinExistence type="predicted"/>